<evidence type="ECO:0008006" key="3">
    <source>
        <dbReference type="Google" id="ProtNLM"/>
    </source>
</evidence>
<evidence type="ECO:0000313" key="1">
    <source>
        <dbReference type="EMBL" id="MCD7462954.1"/>
    </source>
</evidence>
<gene>
    <name evidence="1" type="ORF">HAX54_049678</name>
</gene>
<comment type="caution">
    <text evidence="1">The sequence shown here is derived from an EMBL/GenBank/DDBJ whole genome shotgun (WGS) entry which is preliminary data.</text>
</comment>
<dbReference type="EMBL" id="JACEIK010000848">
    <property type="protein sequence ID" value="MCD7462954.1"/>
    <property type="molecule type" value="Genomic_DNA"/>
</dbReference>
<protein>
    <recommendedName>
        <fullName evidence="3">Tail fiber assembly protein</fullName>
    </recommendedName>
</protein>
<dbReference type="Proteomes" id="UP000823775">
    <property type="component" value="Unassembled WGS sequence"/>
</dbReference>
<accession>A0ABS8SWY2</accession>
<keyword evidence="2" id="KW-1185">Reference proteome</keyword>
<sequence length="118" mass="13754">MARPMGALETPNTVLWMENNTDTTHATYKEGGIPAKSGNTIGDMNDQTEMWEAKMQYLEEMDLNNMIEQSIQDLNIGHAEYVYWLSRQESLLKQKAKIRWFEEVIETPSISRWELIQV</sequence>
<organism evidence="1 2">
    <name type="scientific">Datura stramonium</name>
    <name type="common">Jimsonweed</name>
    <name type="synonym">Common thornapple</name>
    <dbReference type="NCBI Taxonomy" id="4076"/>
    <lineage>
        <taxon>Eukaryota</taxon>
        <taxon>Viridiplantae</taxon>
        <taxon>Streptophyta</taxon>
        <taxon>Embryophyta</taxon>
        <taxon>Tracheophyta</taxon>
        <taxon>Spermatophyta</taxon>
        <taxon>Magnoliopsida</taxon>
        <taxon>eudicotyledons</taxon>
        <taxon>Gunneridae</taxon>
        <taxon>Pentapetalae</taxon>
        <taxon>asterids</taxon>
        <taxon>lamiids</taxon>
        <taxon>Solanales</taxon>
        <taxon>Solanaceae</taxon>
        <taxon>Solanoideae</taxon>
        <taxon>Datureae</taxon>
        <taxon>Datura</taxon>
    </lineage>
</organism>
<proteinExistence type="predicted"/>
<evidence type="ECO:0000313" key="2">
    <source>
        <dbReference type="Proteomes" id="UP000823775"/>
    </source>
</evidence>
<reference evidence="1 2" key="1">
    <citation type="journal article" date="2021" name="BMC Genomics">
        <title>Datura genome reveals duplications of psychoactive alkaloid biosynthetic genes and high mutation rate following tissue culture.</title>
        <authorList>
            <person name="Rajewski A."/>
            <person name="Carter-House D."/>
            <person name="Stajich J."/>
            <person name="Litt A."/>
        </authorList>
    </citation>
    <scope>NUCLEOTIDE SEQUENCE [LARGE SCALE GENOMIC DNA]</scope>
    <source>
        <strain evidence="1">AR-01</strain>
    </source>
</reference>
<name>A0ABS8SWY2_DATST</name>